<keyword evidence="10" id="KW-1185">Reference proteome</keyword>
<evidence type="ECO:0000259" key="8">
    <source>
        <dbReference type="Pfam" id="PF21985"/>
    </source>
</evidence>
<dbReference type="FunFam" id="3.10.330.20:FF:000003">
    <property type="entry name" value="tRNA (Adenine(58)-N(1))-methyltransferase, mitochondrial isoform X1"/>
    <property type="match status" value="1"/>
</dbReference>
<protein>
    <recommendedName>
        <fullName evidence="1">tRNA (adenine(58)-N(1))-methyltransferase</fullName>
        <ecNumber evidence="1">2.1.1.220</ecNumber>
    </recommendedName>
</protein>
<keyword evidence="5" id="KW-0819">tRNA processing</keyword>
<reference evidence="9" key="1">
    <citation type="submission" date="2025-08" db="UniProtKB">
        <authorList>
            <consortium name="Ensembl"/>
        </authorList>
    </citation>
    <scope>IDENTIFICATION</scope>
</reference>
<dbReference type="PROSITE" id="PS51620">
    <property type="entry name" value="SAM_TRM61"/>
    <property type="match status" value="1"/>
</dbReference>
<feature type="region of interest" description="Disordered" evidence="7">
    <location>
        <begin position="21"/>
        <end position="54"/>
    </location>
</feature>
<dbReference type="Proteomes" id="UP000694392">
    <property type="component" value="Unplaced"/>
</dbReference>
<dbReference type="GO" id="GO:0160107">
    <property type="term" value="F:tRNA (adenine(58)-N1)-methyltransferase activity"/>
    <property type="evidence" value="ECO:0007669"/>
    <property type="project" value="UniProtKB-EC"/>
</dbReference>
<dbReference type="Gene3D" id="3.40.50.150">
    <property type="entry name" value="Vaccinia Virus protein VP39"/>
    <property type="match status" value="1"/>
</dbReference>
<dbReference type="InterPro" id="IPR029063">
    <property type="entry name" value="SAM-dependent_MTases_sf"/>
</dbReference>
<feature type="domain" description="TR61B FKBP-like" evidence="8">
    <location>
        <begin position="147"/>
        <end position="199"/>
    </location>
</feature>
<comment type="catalytic activity">
    <reaction evidence="6">
        <text>an adenosine in mRNA + S-adenosyl-L-methionine = an N(1)-methyladenosine in mRNA + S-adenosyl-L-homocysteine + H(+)</text>
        <dbReference type="Rhea" id="RHEA:55392"/>
        <dbReference type="Rhea" id="RHEA-COMP:12414"/>
        <dbReference type="Rhea" id="RHEA-COMP:12415"/>
        <dbReference type="ChEBI" id="CHEBI:15378"/>
        <dbReference type="ChEBI" id="CHEBI:57856"/>
        <dbReference type="ChEBI" id="CHEBI:59789"/>
        <dbReference type="ChEBI" id="CHEBI:74411"/>
        <dbReference type="ChEBI" id="CHEBI:74491"/>
    </reaction>
</comment>
<keyword evidence="3" id="KW-0808">Transferase</keyword>
<dbReference type="InterPro" id="IPR014816">
    <property type="entry name" value="tRNA_MeTrfase_Gcd14"/>
</dbReference>
<dbReference type="GO" id="GO:0005739">
    <property type="term" value="C:mitochondrion"/>
    <property type="evidence" value="ECO:0007669"/>
    <property type="project" value="TreeGrafter"/>
</dbReference>
<evidence type="ECO:0000313" key="10">
    <source>
        <dbReference type="Proteomes" id="UP000694392"/>
    </source>
</evidence>
<proteinExistence type="predicted"/>
<feature type="compositionally biased region" description="Polar residues" evidence="7">
    <location>
        <begin position="99"/>
        <end position="113"/>
    </location>
</feature>
<dbReference type="InterPro" id="IPR054151">
    <property type="entry name" value="TR61B_FKBP-like"/>
</dbReference>
<reference evidence="9" key="2">
    <citation type="submission" date="2025-09" db="UniProtKB">
        <authorList>
            <consortium name="Ensembl"/>
        </authorList>
    </citation>
    <scope>IDENTIFICATION</scope>
</reference>
<evidence type="ECO:0000256" key="4">
    <source>
        <dbReference type="ARBA" id="ARBA00022691"/>
    </source>
</evidence>
<evidence type="ECO:0000256" key="1">
    <source>
        <dbReference type="ARBA" id="ARBA00012796"/>
    </source>
</evidence>
<dbReference type="Ensembl" id="ENSSPUT00000008592.1">
    <property type="protein sequence ID" value="ENSSPUP00000008059.1"/>
    <property type="gene ID" value="ENSSPUG00000006215.1"/>
</dbReference>
<evidence type="ECO:0000256" key="6">
    <source>
        <dbReference type="ARBA" id="ARBA00048481"/>
    </source>
</evidence>
<evidence type="ECO:0000256" key="7">
    <source>
        <dbReference type="SAM" id="MobiDB-lite"/>
    </source>
</evidence>
<keyword evidence="2" id="KW-0489">Methyltransferase</keyword>
<dbReference type="GO" id="GO:0030488">
    <property type="term" value="P:tRNA methylation"/>
    <property type="evidence" value="ECO:0007669"/>
    <property type="project" value="InterPro"/>
</dbReference>
<evidence type="ECO:0000256" key="3">
    <source>
        <dbReference type="ARBA" id="ARBA00022679"/>
    </source>
</evidence>
<dbReference type="AlphaFoldDB" id="A0A8D0GKD3"/>
<dbReference type="PANTHER" id="PTHR12133">
    <property type="entry name" value="TRNA (ADENINE(58)-N(1))-METHYLTRANSFERASE"/>
    <property type="match status" value="1"/>
</dbReference>
<dbReference type="GeneTree" id="ENSGT00940000154239"/>
<dbReference type="Pfam" id="PF21985">
    <property type="entry name" value="TR61B_FKBP-like"/>
    <property type="match status" value="1"/>
</dbReference>
<evidence type="ECO:0000256" key="2">
    <source>
        <dbReference type="ARBA" id="ARBA00022603"/>
    </source>
</evidence>
<feature type="region of interest" description="Disordered" evidence="7">
    <location>
        <begin position="93"/>
        <end position="131"/>
    </location>
</feature>
<name>A0A8D0GKD3_SPHPU</name>
<evidence type="ECO:0000313" key="9">
    <source>
        <dbReference type="Ensembl" id="ENSSPUP00000008059.1"/>
    </source>
</evidence>
<dbReference type="SUPFAM" id="SSF53335">
    <property type="entry name" value="S-adenosyl-L-methionine-dependent methyltransferases"/>
    <property type="match status" value="1"/>
</dbReference>
<keyword evidence="4" id="KW-0949">S-adenosyl-L-methionine</keyword>
<dbReference type="GO" id="GO:0031515">
    <property type="term" value="C:tRNA (m1A) methyltransferase complex"/>
    <property type="evidence" value="ECO:0007669"/>
    <property type="project" value="InterPro"/>
</dbReference>
<sequence>MKPAAPLHSGCRINLTRARCSDRPRDGTGAEEQVASAASLPSDTTPVAASPVQPARVLAGRRKRAWERALCPLERVSRLIPEEFLSQEIRDMRSAEQRGPTQEASPARSSTLKPGSDEIPQEPSQSHGGAVPIAALTTPSRNKPFQAGELVLAMFRKKYYREFKKMFKLRTTGVLTSNRGTVQHEEIIGKLPGQMFRPSPGFQLLITRPTLEEYVLLMDRGPAISYPKDIAAALLLMDITPGDVVLEAGSGSSGMSLFLSRAGSFGYD</sequence>
<dbReference type="PANTHER" id="PTHR12133:SF1">
    <property type="entry name" value="TRNA (ADENINE(58)-N(1))-METHYLTRANSFERASE, MITOCHONDRIAL"/>
    <property type="match status" value="1"/>
</dbReference>
<gene>
    <name evidence="9" type="primary">TRMT61B</name>
</gene>
<dbReference type="EC" id="2.1.1.220" evidence="1"/>
<dbReference type="Gene3D" id="3.10.330.20">
    <property type="match status" value="1"/>
</dbReference>
<evidence type="ECO:0000256" key="5">
    <source>
        <dbReference type="ARBA" id="ARBA00022694"/>
    </source>
</evidence>
<organism evidence="9 10">
    <name type="scientific">Sphenodon punctatus</name>
    <name type="common">Tuatara</name>
    <name type="synonym">Hatteria punctata</name>
    <dbReference type="NCBI Taxonomy" id="8508"/>
    <lineage>
        <taxon>Eukaryota</taxon>
        <taxon>Metazoa</taxon>
        <taxon>Chordata</taxon>
        <taxon>Craniata</taxon>
        <taxon>Vertebrata</taxon>
        <taxon>Euteleostomi</taxon>
        <taxon>Lepidosauria</taxon>
        <taxon>Sphenodontia</taxon>
        <taxon>Sphenodontidae</taxon>
        <taxon>Sphenodon</taxon>
    </lineage>
</organism>
<accession>A0A8D0GKD3</accession>